<dbReference type="EMBL" id="OY288114">
    <property type="protein sequence ID" value="CAJ0868714.1"/>
    <property type="molecule type" value="Genomic_DNA"/>
</dbReference>
<protein>
    <recommendedName>
        <fullName evidence="1">DUF559 domain-containing protein</fullName>
    </recommendedName>
</protein>
<proteinExistence type="predicted"/>
<dbReference type="CDD" id="cd01038">
    <property type="entry name" value="Endonuclease_DUF559"/>
    <property type="match status" value="1"/>
</dbReference>
<reference evidence="2" key="1">
    <citation type="submission" date="2023-07" db="EMBL/GenBank/DDBJ databases">
        <authorList>
            <person name="Pelsma A.J. K."/>
        </authorList>
    </citation>
    <scope>NUCLEOTIDE SEQUENCE</scope>
</reference>
<dbReference type="AlphaFoldDB" id="A0AA48M178"/>
<dbReference type="InterPro" id="IPR007569">
    <property type="entry name" value="DUF559"/>
</dbReference>
<name>A0AA48M178_9ZZZZ</name>
<feature type="domain" description="DUF559" evidence="1">
    <location>
        <begin position="4"/>
        <end position="107"/>
    </location>
</feature>
<dbReference type="PANTHER" id="PTHR38590:SF1">
    <property type="entry name" value="BLL0828 PROTEIN"/>
    <property type="match status" value="1"/>
</dbReference>
<dbReference type="InterPro" id="IPR047216">
    <property type="entry name" value="Endonuclease_DUF559_bact"/>
</dbReference>
<sequence>MSVARARALRKSMTPQEVKLWVMLRQLRPQGFHFRRQVPLEGYVLDFACFKYRVIVEVDGSQHGADAGLRHDARRDALFEMNGFRTLRFWNQEVDTNLHGVVETIMARAHENVEGAL</sequence>
<accession>A0AA48M178</accession>
<evidence type="ECO:0000259" key="1">
    <source>
        <dbReference type="Pfam" id="PF04480"/>
    </source>
</evidence>
<evidence type="ECO:0000313" key="2">
    <source>
        <dbReference type="EMBL" id="CAJ0868714.1"/>
    </source>
</evidence>
<dbReference type="Pfam" id="PF04480">
    <property type="entry name" value="DUF559"/>
    <property type="match status" value="1"/>
</dbReference>
<dbReference type="SUPFAM" id="SSF52980">
    <property type="entry name" value="Restriction endonuclease-like"/>
    <property type="match status" value="1"/>
</dbReference>
<dbReference type="Gene3D" id="3.40.960.10">
    <property type="entry name" value="VSR Endonuclease"/>
    <property type="match status" value="1"/>
</dbReference>
<dbReference type="InterPro" id="IPR011335">
    <property type="entry name" value="Restrct_endonuc-II-like"/>
</dbReference>
<gene>
    <name evidence="2" type="ORF">AMST5_02071</name>
</gene>
<dbReference type="PANTHER" id="PTHR38590">
    <property type="entry name" value="BLL0828 PROTEIN"/>
    <property type="match status" value="1"/>
</dbReference>
<organism evidence="2">
    <name type="scientific">freshwater sediment metagenome</name>
    <dbReference type="NCBI Taxonomy" id="556182"/>
    <lineage>
        <taxon>unclassified sequences</taxon>
        <taxon>metagenomes</taxon>
        <taxon>ecological metagenomes</taxon>
    </lineage>
</organism>